<dbReference type="RefSeq" id="WP_098357016.1">
    <property type="nucleotide sequence ID" value="NZ_NUMG01000044.1"/>
</dbReference>
<dbReference type="GO" id="GO:0005524">
    <property type="term" value="F:ATP binding"/>
    <property type="evidence" value="ECO:0007669"/>
    <property type="project" value="UniProtKB-KW"/>
</dbReference>
<sequence length="264" mass="30352">MELFEYYKKKGKFKFFIGIGVFILALCAVYEKWGHINWGQVIFIVIVSFVFLGIGFLQLRKGRLLEKNIVKNSITLWDTNTFVLLELPEGNKHFGLYTPDGAYVAGTKLISTDMMTVSSLKNNHVVGLEASDGEILAYFQSEVENYDWAIYDSNYNCIGMFKENMIQGFGMVRGSLMNEKAIKISEIEVEFDFFETSFHTMDDRILINCKRGYMPLEWSERFGLNVPIIKLGNNISNAEKIFGLGILIYILETIKVRKSRIFND</sequence>
<dbReference type="AlphaFoldDB" id="A0A2C1LHC7"/>
<proteinExistence type="predicted"/>
<keyword evidence="1" id="KW-0812">Transmembrane</keyword>
<accession>A0A2C1LHC7</accession>
<keyword evidence="1" id="KW-1133">Transmembrane helix</keyword>
<dbReference type="Proteomes" id="UP000225766">
    <property type="component" value="Unassembled WGS sequence"/>
</dbReference>
<evidence type="ECO:0000313" key="3">
    <source>
        <dbReference type="Proteomes" id="UP000225766"/>
    </source>
</evidence>
<protein>
    <submittedName>
        <fullName evidence="2">ABC transporter ATP-binding protein</fullName>
    </submittedName>
</protein>
<keyword evidence="2" id="KW-0547">Nucleotide-binding</keyword>
<feature type="transmembrane region" description="Helical" evidence="1">
    <location>
        <begin position="12"/>
        <end position="31"/>
    </location>
</feature>
<evidence type="ECO:0000313" key="2">
    <source>
        <dbReference type="EMBL" id="PGT97308.1"/>
    </source>
</evidence>
<evidence type="ECO:0000256" key="1">
    <source>
        <dbReference type="SAM" id="Phobius"/>
    </source>
</evidence>
<dbReference type="EMBL" id="NUMG01000044">
    <property type="protein sequence ID" value="PGT97308.1"/>
    <property type="molecule type" value="Genomic_DNA"/>
</dbReference>
<keyword evidence="1" id="KW-0472">Membrane</keyword>
<organism evidence="2 3">
    <name type="scientific">Bacillus cereus</name>
    <dbReference type="NCBI Taxonomy" id="1396"/>
    <lineage>
        <taxon>Bacteria</taxon>
        <taxon>Bacillati</taxon>
        <taxon>Bacillota</taxon>
        <taxon>Bacilli</taxon>
        <taxon>Bacillales</taxon>
        <taxon>Bacillaceae</taxon>
        <taxon>Bacillus</taxon>
        <taxon>Bacillus cereus group</taxon>
    </lineage>
</organism>
<name>A0A2C1LHC7_BACCE</name>
<gene>
    <name evidence="2" type="ORF">COD19_25500</name>
</gene>
<keyword evidence="2" id="KW-0067">ATP-binding</keyword>
<comment type="caution">
    <text evidence="2">The sequence shown here is derived from an EMBL/GenBank/DDBJ whole genome shotgun (WGS) entry which is preliminary data.</text>
</comment>
<reference evidence="2 3" key="1">
    <citation type="submission" date="2017-09" db="EMBL/GenBank/DDBJ databases">
        <title>Large-scale bioinformatics analysis of Bacillus genomes uncovers conserved roles of natural products in bacterial physiology.</title>
        <authorList>
            <consortium name="Agbiome Team Llc"/>
            <person name="Bleich R.M."/>
            <person name="Grubbs K.J."/>
            <person name="Santa Maria K.C."/>
            <person name="Allen S.E."/>
            <person name="Farag S."/>
            <person name="Shank E.A."/>
            <person name="Bowers A."/>
        </authorList>
    </citation>
    <scope>NUCLEOTIDE SEQUENCE [LARGE SCALE GENOMIC DNA]</scope>
    <source>
        <strain evidence="2 3">AFS040105</strain>
    </source>
</reference>
<feature type="transmembrane region" description="Helical" evidence="1">
    <location>
        <begin position="37"/>
        <end position="57"/>
    </location>
</feature>